<dbReference type="InterPro" id="IPR001034">
    <property type="entry name" value="DeoR_HTH"/>
</dbReference>
<dbReference type="EMBL" id="BMNA01000004">
    <property type="protein sequence ID" value="GGM03478.1"/>
    <property type="molecule type" value="Genomic_DNA"/>
</dbReference>
<evidence type="ECO:0000256" key="1">
    <source>
        <dbReference type="ARBA" id="ARBA00021390"/>
    </source>
</evidence>
<reference evidence="7" key="2">
    <citation type="submission" date="2020-09" db="EMBL/GenBank/DDBJ databases">
        <authorList>
            <person name="Sun Q."/>
            <person name="Zhou Y."/>
        </authorList>
    </citation>
    <scope>NUCLEOTIDE SEQUENCE</scope>
    <source>
        <strain evidence="7">CGMCC 4.7308</strain>
    </source>
</reference>
<keyword evidence="2" id="KW-0678">Repressor</keyword>
<dbReference type="SMART" id="SM00420">
    <property type="entry name" value="HTH_DEOR"/>
    <property type="match status" value="1"/>
</dbReference>
<dbReference type="RefSeq" id="WP_373298316.1">
    <property type="nucleotide sequence ID" value="NZ_BMNA01000004.1"/>
</dbReference>
<dbReference type="PRINTS" id="PR00037">
    <property type="entry name" value="HTHLACR"/>
</dbReference>
<dbReference type="Proteomes" id="UP000655208">
    <property type="component" value="Unassembled WGS sequence"/>
</dbReference>
<dbReference type="Gene3D" id="3.40.50.1360">
    <property type="match status" value="1"/>
</dbReference>
<evidence type="ECO:0000313" key="7">
    <source>
        <dbReference type="EMBL" id="GGM03478.1"/>
    </source>
</evidence>
<keyword evidence="4" id="KW-0804">Transcription</keyword>
<organism evidence="7 8">
    <name type="scientific">Nakamurella endophytica</name>
    <dbReference type="NCBI Taxonomy" id="1748367"/>
    <lineage>
        <taxon>Bacteria</taxon>
        <taxon>Bacillati</taxon>
        <taxon>Actinomycetota</taxon>
        <taxon>Actinomycetes</taxon>
        <taxon>Nakamurellales</taxon>
        <taxon>Nakamurellaceae</taxon>
        <taxon>Nakamurella</taxon>
    </lineage>
</organism>
<dbReference type="Gene3D" id="1.10.10.10">
    <property type="entry name" value="Winged helix-like DNA-binding domain superfamily/Winged helix DNA-binding domain"/>
    <property type="match status" value="1"/>
</dbReference>
<evidence type="ECO:0000256" key="3">
    <source>
        <dbReference type="ARBA" id="ARBA00023015"/>
    </source>
</evidence>
<dbReference type="PANTHER" id="PTHR30363:SF4">
    <property type="entry name" value="GLYCEROL-3-PHOSPHATE REGULON REPRESSOR"/>
    <property type="match status" value="1"/>
</dbReference>
<dbReference type="CDD" id="cd00090">
    <property type="entry name" value="HTH_ARSR"/>
    <property type="match status" value="1"/>
</dbReference>
<dbReference type="InterPro" id="IPR036390">
    <property type="entry name" value="WH_DNA-bd_sf"/>
</dbReference>
<proteinExistence type="predicted"/>
<dbReference type="SUPFAM" id="SSF46785">
    <property type="entry name" value="Winged helix' DNA-binding domain"/>
    <property type="match status" value="1"/>
</dbReference>
<dbReference type="InterPro" id="IPR011991">
    <property type="entry name" value="ArsR-like_HTH"/>
</dbReference>
<evidence type="ECO:0000256" key="5">
    <source>
        <dbReference type="ARBA" id="ARBA00024937"/>
    </source>
</evidence>
<dbReference type="SMART" id="SM01134">
    <property type="entry name" value="DeoRC"/>
    <property type="match status" value="1"/>
</dbReference>
<reference evidence="7" key="1">
    <citation type="journal article" date="2014" name="Int. J. Syst. Evol. Microbiol.">
        <title>Complete genome sequence of Corynebacterium casei LMG S-19264T (=DSM 44701T), isolated from a smear-ripened cheese.</title>
        <authorList>
            <consortium name="US DOE Joint Genome Institute (JGI-PGF)"/>
            <person name="Walter F."/>
            <person name="Albersmeier A."/>
            <person name="Kalinowski J."/>
            <person name="Ruckert C."/>
        </authorList>
    </citation>
    <scope>NUCLEOTIDE SEQUENCE</scope>
    <source>
        <strain evidence="7">CGMCC 4.7308</strain>
    </source>
</reference>
<evidence type="ECO:0000256" key="2">
    <source>
        <dbReference type="ARBA" id="ARBA00022491"/>
    </source>
</evidence>
<keyword evidence="8" id="KW-1185">Reference proteome</keyword>
<comment type="caution">
    <text evidence="7">The sequence shown here is derived from an EMBL/GenBank/DDBJ whole genome shotgun (WGS) entry which is preliminary data.</text>
</comment>
<dbReference type="InterPro" id="IPR037171">
    <property type="entry name" value="NagB/RpiA_transferase-like"/>
</dbReference>
<dbReference type="InterPro" id="IPR036388">
    <property type="entry name" value="WH-like_DNA-bd_sf"/>
</dbReference>
<dbReference type="InterPro" id="IPR014036">
    <property type="entry name" value="DeoR-like_C"/>
</dbReference>
<dbReference type="Pfam" id="PF00455">
    <property type="entry name" value="DeoRC"/>
    <property type="match status" value="1"/>
</dbReference>
<dbReference type="PANTHER" id="PTHR30363">
    <property type="entry name" value="HTH-TYPE TRANSCRIPTIONAL REGULATOR SRLR-RELATED"/>
    <property type="match status" value="1"/>
</dbReference>
<feature type="domain" description="HTH deoR-type" evidence="6">
    <location>
        <begin position="8"/>
        <end position="63"/>
    </location>
</feature>
<keyword evidence="3" id="KW-0805">Transcription regulation</keyword>
<dbReference type="SUPFAM" id="SSF100950">
    <property type="entry name" value="NagB/RpiA/CoA transferase-like"/>
    <property type="match status" value="1"/>
</dbReference>
<gene>
    <name evidence="7" type="ORF">GCM10011594_24550</name>
</gene>
<dbReference type="PROSITE" id="PS51000">
    <property type="entry name" value="HTH_DEOR_2"/>
    <property type="match status" value="1"/>
</dbReference>
<name>A0A917SZ86_9ACTN</name>
<dbReference type="GO" id="GO:0003700">
    <property type="term" value="F:DNA-binding transcription factor activity"/>
    <property type="evidence" value="ECO:0007669"/>
    <property type="project" value="InterPro"/>
</dbReference>
<evidence type="ECO:0000259" key="6">
    <source>
        <dbReference type="PROSITE" id="PS51000"/>
    </source>
</evidence>
<dbReference type="AlphaFoldDB" id="A0A917SZ86"/>
<evidence type="ECO:0000313" key="8">
    <source>
        <dbReference type="Proteomes" id="UP000655208"/>
    </source>
</evidence>
<dbReference type="Pfam" id="PF08220">
    <property type="entry name" value="HTH_DeoR"/>
    <property type="match status" value="1"/>
</dbReference>
<comment type="function">
    <text evidence="5">Repressor of the lactose catabolism operon. Galactose-6-phosphate is the inducer.</text>
</comment>
<dbReference type="InterPro" id="IPR050313">
    <property type="entry name" value="Carb_Metab_HTH_regulators"/>
</dbReference>
<sequence>MHMSGRPGDERRRHILAQARGAGHIAVTDLADELDVAAETVRRDLKVLEDHGLLRRTHGGAYPVEGAGFESNLARRSESLVAEKRRIARATVEQLGPAETVFVDEGFTPALVAEELTRLGRAMTVVTASLSAAATLAQSPQIEVLLLGGRVRGGTLGTVDHWATAMLGQFALDLAILGANGINRDRGLTVPSTAVAEVKAKAAAVSRRRIFVGVHTKFGVTSFCRFADVHDFESLVTDTGLSAHEAHRYSALGPQVVRV</sequence>
<accession>A0A917SZ86</accession>
<evidence type="ECO:0000256" key="4">
    <source>
        <dbReference type="ARBA" id="ARBA00023163"/>
    </source>
</evidence>
<protein>
    <recommendedName>
        <fullName evidence="1">Lactose phosphotransferase system repressor</fullName>
    </recommendedName>
</protein>